<dbReference type="Pfam" id="PF00561">
    <property type="entry name" value="Abhydrolase_1"/>
    <property type="match status" value="1"/>
</dbReference>
<dbReference type="Proteomes" id="UP000621210">
    <property type="component" value="Unassembled WGS sequence"/>
</dbReference>
<reference evidence="3" key="2">
    <citation type="submission" date="2020-09" db="EMBL/GenBank/DDBJ databases">
        <authorList>
            <person name="Luo X."/>
        </authorList>
    </citation>
    <scope>NUCLEOTIDE SEQUENCE</scope>
    <source>
        <strain evidence="3">TRM S81-3</strain>
    </source>
</reference>
<evidence type="ECO:0000313" key="3">
    <source>
        <dbReference type="EMBL" id="MBD0418959.1"/>
    </source>
</evidence>
<evidence type="ECO:0000256" key="1">
    <source>
        <dbReference type="ARBA" id="ARBA00022801"/>
    </source>
</evidence>
<protein>
    <submittedName>
        <fullName evidence="3">Alpha/beta fold hydrolase</fullName>
    </submittedName>
</protein>
<feature type="domain" description="AB hydrolase-1" evidence="2">
    <location>
        <begin position="23"/>
        <end position="248"/>
    </location>
</feature>
<comment type="caution">
    <text evidence="3">The sequence shown here is derived from an EMBL/GenBank/DDBJ whole genome shotgun (WGS) entry which is preliminary data.</text>
</comment>
<dbReference type="GO" id="GO:0016787">
    <property type="term" value="F:hydrolase activity"/>
    <property type="evidence" value="ECO:0007669"/>
    <property type="project" value="UniProtKB-KW"/>
</dbReference>
<dbReference type="InterPro" id="IPR050266">
    <property type="entry name" value="AB_hydrolase_sf"/>
</dbReference>
<evidence type="ECO:0000259" key="2">
    <source>
        <dbReference type="Pfam" id="PF00561"/>
    </source>
</evidence>
<dbReference type="EMBL" id="JACVQF010000168">
    <property type="protein sequence ID" value="MBD0418959.1"/>
    <property type="molecule type" value="Genomic_DNA"/>
</dbReference>
<dbReference type="SUPFAM" id="SSF53474">
    <property type="entry name" value="alpha/beta-Hydrolases"/>
    <property type="match status" value="1"/>
</dbReference>
<dbReference type="InterPro" id="IPR000073">
    <property type="entry name" value="AB_hydrolase_1"/>
</dbReference>
<dbReference type="PRINTS" id="PR00111">
    <property type="entry name" value="ABHYDROLASE"/>
</dbReference>
<organism evidence="3 4">
    <name type="scientific">Streptomyces griseicoloratus</name>
    <dbReference type="NCBI Taxonomy" id="2752516"/>
    <lineage>
        <taxon>Bacteria</taxon>
        <taxon>Bacillati</taxon>
        <taxon>Actinomycetota</taxon>
        <taxon>Actinomycetes</taxon>
        <taxon>Kitasatosporales</taxon>
        <taxon>Streptomycetaceae</taxon>
        <taxon>Streptomyces</taxon>
    </lineage>
</organism>
<dbReference type="InterPro" id="IPR029058">
    <property type="entry name" value="AB_hydrolase_fold"/>
</dbReference>
<dbReference type="PANTHER" id="PTHR43798">
    <property type="entry name" value="MONOACYLGLYCEROL LIPASE"/>
    <property type="match status" value="1"/>
</dbReference>
<sequence length="274" mass="30064">MGVYVEVNGTTLWTETRGEGPDVLLIAGLSDPAEAWQAQIDGLSDRYRVTAFDNRGSGRTPLPDGSMSVAMMADDAAELLRVLRVDEAHVAGFSGGSAIAQELALRHPDVVRSLVLMSTWARADAYFTAMTRFWHWLATEAPDERAMQEAFFLWIYTPRAHADGTVQRIIDEALAFPYPQPAEAFQRQLEAFVRHDTLERLPGITAPTLVLAGEQDRATPPRLGRVVADAIPGARFEVMAGEAHQPFQESPDVFNARVDAFWREVDGGGGTLPS</sequence>
<dbReference type="AlphaFoldDB" id="A0A926QNR6"/>
<keyword evidence="1 3" id="KW-0378">Hydrolase</keyword>
<accession>A0A926QNR6</accession>
<proteinExistence type="predicted"/>
<dbReference type="GO" id="GO:0016020">
    <property type="term" value="C:membrane"/>
    <property type="evidence" value="ECO:0007669"/>
    <property type="project" value="TreeGrafter"/>
</dbReference>
<reference evidence="3" key="1">
    <citation type="submission" date="2020-09" db="EMBL/GenBank/DDBJ databases">
        <title>Streptomyces grisecoloratus sp. nov., isolated from cotton soil.</title>
        <authorList>
            <person name="Xing L."/>
        </authorList>
    </citation>
    <scope>NUCLEOTIDE SEQUENCE</scope>
    <source>
        <strain evidence="3">TRM S81-3</strain>
    </source>
</reference>
<evidence type="ECO:0000313" key="4">
    <source>
        <dbReference type="Proteomes" id="UP000621210"/>
    </source>
</evidence>
<dbReference type="Gene3D" id="3.40.50.1820">
    <property type="entry name" value="alpha/beta hydrolase"/>
    <property type="match status" value="1"/>
</dbReference>
<dbReference type="PANTHER" id="PTHR43798:SF31">
    <property type="entry name" value="AB HYDROLASE SUPERFAMILY PROTEIN YCLE"/>
    <property type="match status" value="1"/>
</dbReference>
<keyword evidence="4" id="KW-1185">Reference proteome</keyword>
<name>A0A926QNR6_9ACTN</name>
<gene>
    <name evidence="3" type="ORF">H0H10_07165</name>
</gene>